<feature type="transmembrane region" description="Helical" evidence="6">
    <location>
        <begin position="628"/>
        <end position="647"/>
    </location>
</feature>
<feature type="domain" description="Protein kinase" evidence="7">
    <location>
        <begin position="86"/>
        <end position="341"/>
    </location>
</feature>
<dbReference type="GO" id="GO:0004672">
    <property type="term" value="F:protein kinase activity"/>
    <property type="evidence" value="ECO:0007669"/>
    <property type="project" value="InterPro"/>
</dbReference>
<reference evidence="8" key="1">
    <citation type="submission" date="2021-01" db="EMBL/GenBank/DDBJ databases">
        <authorList>
            <person name="Corre E."/>
            <person name="Pelletier E."/>
            <person name="Niang G."/>
            <person name="Scheremetjew M."/>
            <person name="Finn R."/>
            <person name="Kale V."/>
            <person name="Holt S."/>
            <person name="Cochrane G."/>
            <person name="Meng A."/>
            <person name="Brown T."/>
            <person name="Cohen L."/>
        </authorList>
    </citation>
    <scope>NUCLEOTIDE SEQUENCE</scope>
    <source>
        <strain evidence="8">CCMP441</strain>
    </source>
</reference>
<dbReference type="InterPro" id="IPR050538">
    <property type="entry name" value="MAP_kinase_kinase_kinase"/>
</dbReference>
<protein>
    <recommendedName>
        <fullName evidence="7">Protein kinase domain-containing protein</fullName>
    </recommendedName>
</protein>
<keyword evidence="3" id="KW-0418">Kinase</keyword>
<dbReference type="Gene3D" id="1.10.510.10">
    <property type="entry name" value="Transferase(Phosphotransferase) domain 1"/>
    <property type="match status" value="1"/>
</dbReference>
<evidence type="ECO:0000256" key="4">
    <source>
        <dbReference type="ARBA" id="ARBA00022840"/>
    </source>
</evidence>
<feature type="region of interest" description="Disordered" evidence="5">
    <location>
        <begin position="344"/>
        <end position="428"/>
    </location>
</feature>
<feature type="transmembrane region" description="Helical" evidence="6">
    <location>
        <begin position="720"/>
        <end position="737"/>
    </location>
</feature>
<dbReference type="EMBL" id="HBFK01017687">
    <property type="protein sequence ID" value="CAD8744433.1"/>
    <property type="molecule type" value="Transcribed_RNA"/>
</dbReference>
<keyword evidence="6" id="KW-0472">Membrane</keyword>
<dbReference type="GO" id="GO:0005524">
    <property type="term" value="F:ATP binding"/>
    <property type="evidence" value="ECO:0007669"/>
    <property type="project" value="UniProtKB-KW"/>
</dbReference>
<name>A0A7S0TU82_HEMAN</name>
<dbReference type="InterPro" id="IPR011009">
    <property type="entry name" value="Kinase-like_dom_sf"/>
</dbReference>
<evidence type="ECO:0000259" key="7">
    <source>
        <dbReference type="PROSITE" id="PS50011"/>
    </source>
</evidence>
<feature type="compositionally biased region" description="Polar residues" evidence="5">
    <location>
        <begin position="418"/>
        <end position="428"/>
    </location>
</feature>
<keyword evidence="6" id="KW-0812">Transmembrane</keyword>
<dbReference type="PROSITE" id="PS50011">
    <property type="entry name" value="PROTEIN_KINASE_DOM"/>
    <property type="match status" value="1"/>
</dbReference>
<dbReference type="SUPFAM" id="SSF56112">
    <property type="entry name" value="Protein kinase-like (PK-like)"/>
    <property type="match status" value="1"/>
</dbReference>
<dbReference type="AlphaFoldDB" id="A0A7S0TU82"/>
<dbReference type="PANTHER" id="PTHR48016:SF56">
    <property type="entry name" value="MAPKK KINASE"/>
    <property type="match status" value="1"/>
</dbReference>
<feature type="compositionally biased region" description="Polar residues" evidence="5">
    <location>
        <begin position="364"/>
        <end position="378"/>
    </location>
</feature>
<evidence type="ECO:0000256" key="5">
    <source>
        <dbReference type="SAM" id="MobiDB-lite"/>
    </source>
</evidence>
<proteinExistence type="predicted"/>
<evidence type="ECO:0000256" key="2">
    <source>
        <dbReference type="ARBA" id="ARBA00022741"/>
    </source>
</evidence>
<evidence type="ECO:0000313" key="8">
    <source>
        <dbReference type="EMBL" id="CAD8744433.1"/>
    </source>
</evidence>
<dbReference type="Pfam" id="PF00069">
    <property type="entry name" value="Pkinase"/>
    <property type="match status" value="1"/>
</dbReference>
<dbReference type="InterPro" id="IPR000719">
    <property type="entry name" value="Prot_kinase_dom"/>
</dbReference>
<feature type="region of interest" description="Disordered" evidence="5">
    <location>
        <begin position="1"/>
        <end position="31"/>
    </location>
</feature>
<evidence type="ECO:0000256" key="3">
    <source>
        <dbReference type="ARBA" id="ARBA00022777"/>
    </source>
</evidence>
<dbReference type="PANTHER" id="PTHR48016">
    <property type="entry name" value="MAP KINASE KINASE KINASE SSK2-RELATED-RELATED"/>
    <property type="match status" value="1"/>
</dbReference>
<accession>A0A7S0TU82</accession>
<feature type="transmembrane region" description="Helical" evidence="6">
    <location>
        <begin position="600"/>
        <end position="616"/>
    </location>
</feature>
<sequence length="771" mass="86610">MEEQEGNFTVEDDDAETFETKLGTPPLSRFSAEPSAWQNAEEWDLLDDGYFSPEDVRVLRQEVCMERESMRWTLAEKQERDGLLRFSRPQSMASNGPSKTHSYEAIGGMGQLISVCETTLDGPETCQKEWEELHHLMVDMETLRSLEHPNVVSYFGATLTESSVCVLTELCSGGSLTTVLRRYEALDQNLARKFTSQILEGLLYLHKHGITHRDLNLSNCLLHTNGNVKLSNVGESRFLGTSTMPSFAKTLYCPPEVFHGLPCGRQADIWSLGACVVEMYEPSDPNTPFSHLYYQELATMKEAPTPPDTCCEMSKSFINSCRTIDPLERPNALFLREHPFVAGWRTHPTSDSGANGLRQRTRSHNAGDSSPTSKNPRTTRGWEGSGEDALDTPVSQVHCLVEDSTEDAHKGSEGALSPSVSRPQMSLSSASGYHKSLMPTLPIRSFSSEETWGTAATMESSDVRISKKGTKKAATLSESQLNTFLGVFRNPVLESIYVSQLHQAQYKLCMYMYPYMQTAAAVMCIYDILRWLWSADADDHQRAALRAKAVMATIPVLVPVYILKISKKKTDPEWVMNSMCIFQDVVTYPYIFCVGLRERPMFSIARITFLSVAYVINGANSSRLYTIFWYYFLLVFVYNMWNAYICLSISPENVTALLSLFLPEFAVSFLSNSAHRLIPDTVYSLDYSGVSHVLSQWLSDPDTPASLTLQELHSMLSSKFQAVMVIVIWLSAGAFISNRMQAYNRLVWLIENMDKVKEAEKAVGDLQPEVD</sequence>
<feature type="compositionally biased region" description="Acidic residues" evidence="5">
    <location>
        <begin position="1"/>
        <end position="17"/>
    </location>
</feature>
<keyword evidence="2" id="KW-0547">Nucleotide-binding</keyword>
<keyword evidence="4" id="KW-0067">ATP-binding</keyword>
<organism evidence="8">
    <name type="scientific">Hemiselmis andersenii</name>
    <name type="common">Cryptophyte alga</name>
    <dbReference type="NCBI Taxonomy" id="464988"/>
    <lineage>
        <taxon>Eukaryota</taxon>
        <taxon>Cryptophyceae</taxon>
        <taxon>Cryptomonadales</taxon>
        <taxon>Hemiselmidaceae</taxon>
        <taxon>Hemiselmis</taxon>
    </lineage>
</organism>
<evidence type="ECO:0000256" key="1">
    <source>
        <dbReference type="ARBA" id="ARBA00022679"/>
    </source>
</evidence>
<gene>
    <name evidence="8" type="ORF">HAND1043_LOCUS10928</name>
</gene>
<keyword evidence="6" id="KW-1133">Transmembrane helix</keyword>
<keyword evidence="1" id="KW-0808">Transferase</keyword>
<evidence type="ECO:0000256" key="6">
    <source>
        <dbReference type="SAM" id="Phobius"/>
    </source>
</evidence>